<comment type="similarity">
    <text evidence="6">Belongs to the APS kinase family.</text>
</comment>
<dbReference type="InterPro" id="IPR002891">
    <property type="entry name" value="APS"/>
</dbReference>
<dbReference type="Pfam" id="PF01583">
    <property type="entry name" value="APS_kinase"/>
    <property type="match status" value="1"/>
</dbReference>
<comment type="function">
    <text evidence="6">Catalyzes the synthesis of activated sulfate.</text>
</comment>
<protein>
    <recommendedName>
        <fullName evidence="2 6">Adenylyl-sulfate kinase</fullName>
        <ecNumber evidence="2 6">2.7.1.25</ecNumber>
    </recommendedName>
</protein>
<dbReference type="PANTHER" id="PTHR42700">
    <property type="entry name" value="SULFATE ADENYLYLTRANSFERASE"/>
    <property type="match status" value="1"/>
</dbReference>
<dbReference type="InterPro" id="IPR059117">
    <property type="entry name" value="APS_kinase_dom"/>
</dbReference>
<keyword evidence="6 8" id="KW-0418">Kinase</keyword>
<dbReference type="NCBIfam" id="TIGR00455">
    <property type="entry name" value="apsK"/>
    <property type="match status" value="1"/>
</dbReference>
<evidence type="ECO:0000256" key="5">
    <source>
        <dbReference type="ARBA" id="ARBA00022840"/>
    </source>
</evidence>
<evidence type="ECO:0000313" key="9">
    <source>
        <dbReference type="Proteomes" id="UP001597469"/>
    </source>
</evidence>
<dbReference type="RefSeq" id="WP_381517408.1">
    <property type="nucleotide sequence ID" value="NZ_JBHULN010000001.1"/>
</dbReference>
<accession>A0ABW5LWL1</accession>
<dbReference type="EC" id="2.7.1.25" evidence="2 6"/>
<dbReference type="GO" id="GO:0004020">
    <property type="term" value="F:adenylylsulfate kinase activity"/>
    <property type="evidence" value="ECO:0007669"/>
    <property type="project" value="UniProtKB-EC"/>
</dbReference>
<organism evidence="8 9">
    <name type="scientific">Spirosoma soli</name>
    <dbReference type="NCBI Taxonomy" id="1770529"/>
    <lineage>
        <taxon>Bacteria</taxon>
        <taxon>Pseudomonadati</taxon>
        <taxon>Bacteroidota</taxon>
        <taxon>Cytophagia</taxon>
        <taxon>Cytophagales</taxon>
        <taxon>Cytophagaceae</taxon>
        <taxon>Spirosoma</taxon>
    </lineage>
</organism>
<sequence length="183" mass="20541">MLFVQLTGLSGAGKTTLSRRVSSQLTNLGYGVEVLDGDQYRQRLWPELTFSALDRQENIRRLGFIGQRMTHHGLVVILAAINPYEHIRAELKAMMPTSKVVFVDCDLPTLMQRDTKGLYARALLPEDHADKITNLTGVNDPYERPASPDLLINTSLETEAISEQKLLNAILNWLKSDSTAYQI</sequence>
<dbReference type="Gene3D" id="3.40.50.300">
    <property type="entry name" value="P-loop containing nucleotide triphosphate hydrolases"/>
    <property type="match status" value="1"/>
</dbReference>
<dbReference type="Proteomes" id="UP001597469">
    <property type="component" value="Unassembled WGS sequence"/>
</dbReference>
<evidence type="ECO:0000259" key="7">
    <source>
        <dbReference type="Pfam" id="PF01583"/>
    </source>
</evidence>
<evidence type="ECO:0000256" key="3">
    <source>
        <dbReference type="ARBA" id="ARBA00022679"/>
    </source>
</evidence>
<reference evidence="9" key="1">
    <citation type="journal article" date="2019" name="Int. J. Syst. Evol. Microbiol.">
        <title>The Global Catalogue of Microorganisms (GCM) 10K type strain sequencing project: providing services to taxonomists for standard genome sequencing and annotation.</title>
        <authorList>
            <consortium name="The Broad Institute Genomics Platform"/>
            <consortium name="The Broad Institute Genome Sequencing Center for Infectious Disease"/>
            <person name="Wu L."/>
            <person name="Ma J."/>
        </authorList>
    </citation>
    <scope>NUCLEOTIDE SEQUENCE [LARGE SCALE GENOMIC DNA]</scope>
    <source>
        <strain evidence="9">KCTC 42805</strain>
    </source>
</reference>
<feature type="domain" description="APS kinase" evidence="7">
    <location>
        <begin position="4"/>
        <end position="152"/>
    </location>
</feature>
<dbReference type="PANTHER" id="PTHR42700:SF1">
    <property type="entry name" value="SULFATE ADENYLYLTRANSFERASE"/>
    <property type="match status" value="1"/>
</dbReference>
<dbReference type="InterPro" id="IPR027417">
    <property type="entry name" value="P-loop_NTPase"/>
</dbReference>
<evidence type="ECO:0000256" key="1">
    <source>
        <dbReference type="ARBA" id="ARBA00001823"/>
    </source>
</evidence>
<proteinExistence type="inferred from homology"/>
<evidence type="ECO:0000256" key="6">
    <source>
        <dbReference type="RuleBase" id="RU004347"/>
    </source>
</evidence>
<evidence type="ECO:0000256" key="4">
    <source>
        <dbReference type="ARBA" id="ARBA00022741"/>
    </source>
</evidence>
<keyword evidence="4 6" id="KW-0547">Nucleotide-binding</keyword>
<dbReference type="SUPFAM" id="SSF52540">
    <property type="entry name" value="P-loop containing nucleoside triphosphate hydrolases"/>
    <property type="match status" value="1"/>
</dbReference>
<evidence type="ECO:0000313" key="8">
    <source>
        <dbReference type="EMBL" id="MFD2569035.1"/>
    </source>
</evidence>
<comment type="caution">
    <text evidence="8">The sequence shown here is derived from an EMBL/GenBank/DDBJ whole genome shotgun (WGS) entry which is preliminary data.</text>
</comment>
<dbReference type="EMBL" id="JBHULN010000001">
    <property type="protein sequence ID" value="MFD2569035.1"/>
    <property type="molecule type" value="Genomic_DNA"/>
</dbReference>
<dbReference type="CDD" id="cd02027">
    <property type="entry name" value="APSK"/>
    <property type="match status" value="1"/>
</dbReference>
<keyword evidence="5 6" id="KW-0067">ATP-binding</keyword>
<evidence type="ECO:0000256" key="2">
    <source>
        <dbReference type="ARBA" id="ARBA00012121"/>
    </source>
</evidence>
<gene>
    <name evidence="8" type="primary">cysC</name>
    <name evidence="8" type="ORF">ACFSUS_00215</name>
</gene>
<dbReference type="InterPro" id="IPR050512">
    <property type="entry name" value="Sulf_AdTrans/APS_kinase"/>
</dbReference>
<keyword evidence="9" id="KW-1185">Reference proteome</keyword>
<name>A0ABW5LWL1_9BACT</name>
<comment type="pathway">
    <text evidence="6">Sulfur metabolism; hydrogen sulfide biosynthesis; sulfite from sulfate: step 2/3.</text>
</comment>
<comment type="catalytic activity">
    <reaction evidence="1 6">
        <text>adenosine 5'-phosphosulfate + ATP = 3'-phosphoadenylyl sulfate + ADP + H(+)</text>
        <dbReference type="Rhea" id="RHEA:24152"/>
        <dbReference type="ChEBI" id="CHEBI:15378"/>
        <dbReference type="ChEBI" id="CHEBI:30616"/>
        <dbReference type="ChEBI" id="CHEBI:58243"/>
        <dbReference type="ChEBI" id="CHEBI:58339"/>
        <dbReference type="ChEBI" id="CHEBI:456216"/>
        <dbReference type="EC" id="2.7.1.25"/>
    </reaction>
</comment>
<keyword evidence="3 6" id="KW-0808">Transferase</keyword>